<dbReference type="InterPro" id="IPR001041">
    <property type="entry name" value="2Fe-2S_ferredoxin-type"/>
</dbReference>
<dbReference type="Gene3D" id="2.30.42.10">
    <property type="match status" value="1"/>
</dbReference>
<evidence type="ECO:0000259" key="7">
    <source>
        <dbReference type="PROSITE" id="PS50106"/>
    </source>
</evidence>
<evidence type="ECO:0000256" key="5">
    <source>
        <dbReference type="ARBA" id="ARBA00023014"/>
    </source>
</evidence>
<accession>A0AAE0GS24</accession>
<evidence type="ECO:0000313" key="9">
    <source>
        <dbReference type="Proteomes" id="UP001190700"/>
    </source>
</evidence>
<evidence type="ECO:0000256" key="6">
    <source>
        <dbReference type="ARBA" id="ARBA00034078"/>
    </source>
</evidence>
<dbReference type="InterPro" id="IPR036034">
    <property type="entry name" value="PDZ_sf"/>
</dbReference>
<sequence>MKRRSTVTCMASMFRSLSTSVENVTIRIDRPLGLVLAEDSEGNVFVEEVSPGGNAFATGEVRIGDTISRCGTSDDALAECSGVGFDATIDALSQSPESSSIFVQFSRVLKEEKVQVEASAVNIQVVDEDSTEMMAKALAPNENLRESLLDEKKQLYDNWGKMMNCGGAGQCGTCIVQVLEGMDQLTARTESEERKLKKKPENFRLACQVDCEGRGQGQVKIQLRPK</sequence>
<dbReference type="PANTHER" id="PTHR23426:SF65">
    <property type="entry name" value="FERREDOXIN-2, MITOCHONDRIAL"/>
    <property type="match status" value="1"/>
</dbReference>
<comment type="similarity">
    <text evidence="1">Belongs to the adrenodoxin/putidaredoxin family.</text>
</comment>
<dbReference type="GO" id="GO:0140647">
    <property type="term" value="P:P450-containing electron transport chain"/>
    <property type="evidence" value="ECO:0007669"/>
    <property type="project" value="InterPro"/>
</dbReference>
<evidence type="ECO:0000256" key="1">
    <source>
        <dbReference type="ARBA" id="ARBA00010914"/>
    </source>
</evidence>
<dbReference type="SUPFAM" id="SSF50156">
    <property type="entry name" value="PDZ domain-like"/>
    <property type="match status" value="1"/>
</dbReference>
<keyword evidence="5" id="KW-0411">Iron-sulfur</keyword>
<dbReference type="Gene3D" id="3.10.20.30">
    <property type="match status" value="1"/>
</dbReference>
<reference evidence="8 9" key="1">
    <citation type="journal article" date="2015" name="Genome Biol. Evol.">
        <title>Comparative Genomics of a Bacterivorous Green Alga Reveals Evolutionary Causalities and Consequences of Phago-Mixotrophic Mode of Nutrition.</title>
        <authorList>
            <person name="Burns J.A."/>
            <person name="Paasch A."/>
            <person name="Narechania A."/>
            <person name="Kim E."/>
        </authorList>
    </citation>
    <scope>NUCLEOTIDE SEQUENCE [LARGE SCALE GENOMIC DNA]</scope>
    <source>
        <strain evidence="8 9">PLY_AMNH</strain>
    </source>
</reference>
<dbReference type="InterPro" id="IPR012675">
    <property type="entry name" value="Beta-grasp_dom_sf"/>
</dbReference>
<evidence type="ECO:0000256" key="4">
    <source>
        <dbReference type="ARBA" id="ARBA00023004"/>
    </source>
</evidence>
<gene>
    <name evidence="8" type="ORF">CYMTET_9087</name>
</gene>
<keyword evidence="4" id="KW-0408">Iron</keyword>
<dbReference type="InterPro" id="IPR001478">
    <property type="entry name" value="PDZ"/>
</dbReference>
<dbReference type="PANTHER" id="PTHR23426">
    <property type="entry name" value="FERREDOXIN/ADRENODOXIN"/>
    <property type="match status" value="1"/>
</dbReference>
<proteinExistence type="inferred from homology"/>
<protein>
    <recommendedName>
        <fullName evidence="7">PDZ domain-containing protein</fullName>
    </recommendedName>
</protein>
<dbReference type="Proteomes" id="UP001190700">
    <property type="component" value="Unassembled WGS sequence"/>
</dbReference>
<dbReference type="GO" id="GO:0051537">
    <property type="term" value="F:2 iron, 2 sulfur cluster binding"/>
    <property type="evidence" value="ECO:0007669"/>
    <property type="project" value="UniProtKB-KW"/>
</dbReference>
<keyword evidence="2" id="KW-0001">2Fe-2S</keyword>
<feature type="domain" description="PDZ" evidence="7">
    <location>
        <begin position="32"/>
        <end position="107"/>
    </location>
</feature>
<organism evidence="8 9">
    <name type="scientific">Cymbomonas tetramitiformis</name>
    <dbReference type="NCBI Taxonomy" id="36881"/>
    <lineage>
        <taxon>Eukaryota</taxon>
        <taxon>Viridiplantae</taxon>
        <taxon>Chlorophyta</taxon>
        <taxon>Pyramimonadophyceae</taxon>
        <taxon>Pyramimonadales</taxon>
        <taxon>Pyramimonadaceae</taxon>
        <taxon>Cymbomonas</taxon>
    </lineage>
</organism>
<keyword evidence="9" id="KW-1185">Reference proteome</keyword>
<dbReference type="GO" id="GO:0009055">
    <property type="term" value="F:electron transfer activity"/>
    <property type="evidence" value="ECO:0007669"/>
    <property type="project" value="TreeGrafter"/>
</dbReference>
<dbReference type="InterPro" id="IPR036010">
    <property type="entry name" value="2Fe-2S_ferredoxin-like_sf"/>
</dbReference>
<name>A0AAE0GS24_9CHLO</name>
<evidence type="ECO:0000256" key="2">
    <source>
        <dbReference type="ARBA" id="ARBA00022714"/>
    </source>
</evidence>
<dbReference type="Pfam" id="PF00111">
    <property type="entry name" value="Fer2"/>
    <property type="match status" value="1"/>
</dbReference>
<dbReference type="CDD" id="cd00207">
    <property type="entry name" value="fer2"/>
    <property type="match status" value="1"/>
</dbReference>
<keyword evidence="3" id="KW-0479">Metal-binding</keyword>
<dbReference type="PROSITE" id="PS50106">
    <property type="entry name" value="PDZ"/>
    <property type="match status" value="1"/>
</dbReference>
<comment type="caution">
    <text evidence="8">The sequence shown here is derived from an EMBL/GenBank/DDBJ whole genome shotgun (WGS) entry which is preliminary data.</text>
</comment>
<evidence type="ECO:0000256" key="3">
    <source>
        <dbReference type="ARBA" id="ARBA00022723"/>
    </source>
</evidence>
<dbReference type="AlphaFoldDB" id="A0AAE0GS24"/>
<dbReference type="EMBL" id="LGRX02002976">
    <property type="protein sequence ID" value="KAK3283207.1"/>
    <property type="molecule type" value="Genomic_DNA"/>
</dbReference>
<comment type="cofactor">
    <cofactor evidence="6">
        <name>[2Fe-2S] cluster</name>
        <dbReference type="ChEBI" id="CHEBI:190135"/>
    </cofactor>
</comment>
<dbReference type="GO" id="GO:0046872">
    <property type="term" value="F:metal ion binding"/>
    <property type="evidence" value="ECO:0007669"/>
    <property type="project" value="UniProtKB-KW"/>
</dbReference>
<evidence type="ECO:0000313" key="8">
    <source>
        <dbReference type="EMBL" id="KAK3283207.1"/>
    </source>
</evidence>
<dbReference type="InterPro" id="IPR001055">
    <property type="entry name" value="Adrenodoxin-like"/>
</dbReference>
<dbReference type="GO" id="GO:0005739">
    <property type="term" value="C:mitochondrion"/>
    <property type="evidence" value="ECO:0007669"/>
    <property type="project" value="TreeGrafter"/>
</dbReference>
<dbReference type="SUPFAM" id="SSF54292">
    <property type="entry name" value="2Fe-2S ferredoxin-like"/>
    <property type="match status" value="1"/>
</dbReference>